<comment type="caution">
    <text evidence="1">The sequence shown here is derived from an EMBL/GenBank/DDBJ whole genome shotgun (WGS) entry which is preliminary data.</text>
</comment>
<reference evidence="1 2" key="1">
    <citation type="submission" date="2018-05" db="EMBL/GenBank/DDBJ databases">
        <title>Genomic Encyclopedia of Type Strains, Phase IV (KMG-IV): sequencing the most valuable type-strain genomes for metagenomic binning, comparative biology and taxonomic classification.</title>
        <authorList>
            <person name="Goeker M."/>
        </authorList>
    </citation>
    <scope>NUCLEOTIDE SEQUENCE [LARGE SCALE GENOMIC DNA]</scope>
    <source>
        <strain evidence="1 2">DSM 44717</strain>
    </source>
</reference>
<keyword evidence="2" id="KW-1185">Reference proteome</keyword>
<protein>
    <submittedName>
        <fullName evidence="1">Uncharacterized protein</fullName>
    </submittedName>
</protein>
<sequence length="253" mass="28563">MTDNLDLVSVRRRILDAEAGLHTTIRAAHQRGDSDAALAAETEQSALHARYRDLLRPVAVARCPDTDSVVHYPMDVVGLDGWFWEYDRPIRLTPKLPPTWLAMTGAMRLDEPIPHTERRRRPGPGVPYVIPRLLRESEVRAVLTQVAIGPHTGWAVTYFGSLPPEVPLENTWGMGCYPVRRDGEWLGWNSHESPTAELDFDLRPWLRDARLLWVAPDDHTVALRDSVNDCPYLELAGPHSRASLVGGKVRRYT</sequence>
<gene>
    <name evidence="1" type="ORF">DFR69_12214</name>
</gene>
<organism evidence="1 2">
    <name type="scientific">Nocardia neocaledoniensis</name>
    <dbReference type="NCBI Taxonomy" id="236511"/>
    <lineage>
        <taxon>Bacteria</taxon>
        <taxon>Bacillati</taxon>
        <taxon>Actinomycetota</taxon>
        <taxon>Actinomycetes</taxon>
        <taxon>Mycobacteriales</taxon>
        <taxon>Nocardiaceae</taxon>
        <taxon>Nocardia</taxon>
    </lineage>
</organism>
<evidence type="ECO:0000313" key="2">
    <source>
        <dbReference type="Proteomes" id="UP000246410"/>
    </source>
</evidence>
<accession>A0A317N1J4</accession>
<dbReference type="AlphaFoldDB" id="A0A317N1J4"/>
<proteinExistence type="predicted"/>
<name>A0A317N1J4_9NOCA</name>
<dbReference type="RefSeq" id="WP_146229491.1">
    <property type="nucleotide sequence ID" value="NZ_QGTL01000022.1"/>
</dbReference>
<dbReference type="EMBL" id="QGTL01000022">
    <property type="protein sequence ID" value="PWV66949.1"/>
    <property type="molecule type" value="Genomic_DNA"/>
</dbReference>
<evidence type="ECO:0000313" key="1">
    <source>
        <dbReference type="EMBL" id="PWV66949.1"/>
    </source>
</evidence>
<dbReference type="Proteomes" id="UP000246410">
    <property type="component" value="Unassembled WGS sequence"/>
</dbReference>